<proteinExistence type="predicted"/>
<keyword evidence="2" id="KW-1185">Reference proteome</keyword>
<sequence length="116" mass="12183">MFAVADSGEWSDLPRIGLFNSKLISPSSSVAGASAALLSFTSHYRKSGAETARVLVSFDGGTPQPILTDGGDVTARIERLAVPVPAGAQTLKVTWSLASGDNDWYWAVDNPILTTS</sequence>
<name>A0A4R6K6W8_9ACTN</name>
<comment type="caution">
    <text evidence="1">The sequence shown here is derived from an EMBL/GenBank/DDBJ whole genome shotgun (WGS) entry which is preliminary data.</text>
</comment>
<evidence type="ECO:0000313" key="1">
    <source>
        <dbReference type="EMBL" id="TDO43085.1"/>
    </source>
</evidence>
<reference evidence="1 2" key="1">
    <citation type="submission" date="2019-03" db="EMBL/GenBank/DDBJ databases">
        <title>Genomic Encyclopedia of Type Strains, Phase III (KMG-III): the genomes of soil and plant-associated and newly described type strains.</title>
        <authorList>
            <person name="Whitman W."/>
        </authorList>
    </citation>
    <scope>NUCLEOTIDE SEQUENCE [LARGE SCALE GENOMIC DNA]</scope>
    <source>
        <strain evidence="1 2">VKM Ac-2527</strain>
    </source>
</reference>
<organism evidence="1 2">
    <name type="scientific">Kribbella caucasensis</name>
    <dbReference type="NCBI Taxonomy" id="2512215"/>
    <lineage>
        <taxon>Bacteria</taxon>
        <taxon>Bacillati</taxon>
        <taxon>Actinomycetota</taxon>
        <taxon>Actinomycetes</taxon>
        <taxon>Propionibacteriales</taxon>
        <taxon>Kribbellaceae</taxon>
        <taxon>Kribbella</taxon>
    </lineage>
</organism>
<evidence type="ECO:0000313" key="2">
    <source>
        <dbReference type="Proteomes" id="UP000295388"/>
    </source>
</evidence>
<dbReference type="EMBL" id="SNWQ01000019">
    <property type="protein sequence ID" value="TDO43085.1"/>
    <property type="molecule type" value="Genomic_DNA"/>
</dbReference>
<accession>A0A4R6K6W8</accession>
<evidence type="ECO:0008006" key="3">
    <source>
        <dbReference type="Google" id="ProtNLM"/>
    </source>
</evidence>
<dbReference type="AlphaFoldDB" id="A0A4R6K6W8"/>
<gene>
    <name evidence="1" type="ORF">EV643_11918</name>
</gene>
<protein>
    <recommendedName>
        <fullName evidence="3">NPCBM/NEW2 domain-containing protein</fullName>
    </recommendedName>
</protein>
<dbReference type="Proteomes" id="UP000295388">
    <property type="component" value="Unassembled WGS sequence"/>
</dbReference>